<protein>
    <submittedName>
        <fullName evidence="1">Uncharacterized protein</fullName>
    </submittedName>
</protein>
<reference evidence="1 2" key="1">
    <citation type="journal article" date="2012" name="Viruses">
        <title>Analysis of the Genome of the Sexually Transmitted Insect Virus Helicoverpa zea Nudivirus 2.</title>
        <authorList>
            <person name="Burand J.P."/>
            <person name="Kim W."/>
            <person name="Afonso C.L."/>
            <person name="Tulman E.R."/>
            <person name="Kutish G.F."/>
            <person name="Lu Z."/>
            <person name="Rock D.L."/>
        </authorList>
    </citation>
    <scope>NUCLEOTIDE SEQUENCE [LARGE SCALE GENOMIC DNA]</scope>
    <source>
        <strain evidence="1">MS1</strain>
    </source>
</reference>
<evidence type="ECO:0000313" key="2">
    <source>
        <dbReference type="Proteomes" id="UP000029779"/>
    </source>
</evidence>
<accession>G9I048</accession>
<organismHost>
    <name type="scientific">Helicoverpa zea</name>
    <name type="common">Corn earworm moth</name>
    <name type="synonym">Heliothis zea</name>
    <dbReference type="NCBI Taxonomy" id="7113"/>
</organismHost>
<name>G9I048_HZNV2</name>
<proteinExistence type="predicted"/>
<dbReference type="KEGG" id="vg:11536496"/>
<gene>
    <name evidence="1" type="primary">orf22</name>
    <name evidence="1" type="ORF">Hz2V022</name>
</gene>
<organism evidence="1 2">
    <name type="scientific">Helicoverpa zea nudivirus 2</name>
    <name type="common">HzNV-2</name>
    <dbReference type="NCBI Taxonomy" id="1128424"/>
    <lineage>
        <taxon>Viruses</taxon>
        <taxon>Viruses incertae sedis</taxon>
        <taxon>Naldaviricetes</taxon>
        <taxon>Lefavirales</taxon>
        <taxon>Nudiviridae</taxon>
        <taxon>Betanudivirus</taxon>
        <taxon>Betanudivirus hezeae</taxon>
    </lineage>
</organism>
<evidence type="ECO:0000313" key="1">
    <source>
        <dbReference type="EMBL" id="AEW69571.1"/>
    </source>
</evidence>
<dbReference type="GeneID" id="11536496"/>
<dbReference type="EMBL" id="JN418988">
    <property type="protein sequence ID" value="AEW69571.1"/>
    <property type="molecule type" value="Genomic_DNA"/>
</dbReference>
<dbReference type="Proteomes" id="UP000029779">
    <property type="component" value="Segment"/>
</dbReference>
<keyword evidence="2" id="KW-1185">Reference proteome</keyword>
<dbReference type="RefSeq" id="YP_004956770.1">
    <property type="nucleotide sequence ID" value="NC_004156.2"/>
</dbReference>
<sequence>MDIFLCIETSRIPSDPEIYNKPICMESSILYEKPVIDVQYKNVQYLIPNTITKQFSYFKYAMTINAYKHHMVAYMFRIKYEDACKLVIKLTWENLFMLNEAISSPRDIALLVDDLKKPPNWTFMTWLMSSRPNFEIAYINSKDLTDVRLYQPYVVECHTRRIAYYNYGDITLLR</sequence>